<dbReference type="OrthoDB" id="4822551at2"/>
<feature type="transmembrane region" description="Helical" evidence="1">
    <location>
        <begin position="167"/>
        <end position="184"/>
    </location>
</feature>
<keyword evidence="1" id="KW-1133">Transmembrane helix</keyword>
<reference evidence="3 4" key="1">
    <citation type="submission" date="2017-09" db="EMBL/GenBank/DDBJ databases">
        <title>Complete Genome Sequences of Two Strains of the Meat Spoilage Bacterium Brochothrix thermosphacta Isolated from Ground Chicken.</title>
        <authorList>
            <person name="Paoli G.C."/>
            <person name="Wijey C."/>
            <person name="Chen C.-Y."/>
            <person name="Nguyen L."/>
            <person name="Yan X."/>
            <person name="Irwin P.L."/>
        </authorList>
    </citation>
    <scope>NUCLEOTIDE SEQUENCE [LARGE SCALE GENOMIC DNA]</scope>
    <source>
        <strain evidence="3 4">BI</strain>
    </source>
</reference>
<keyword evidence="4" id="KW-1185">Reference proteome</keyword>
<dbReference type="KEGG" id="bths:CNY62_01940"/>
<dbReference type="EMBL" id="CP023483">
    <property type="protein sequence ID" value="ATF25245.1"/>
    <property type="molecule type" value="Genomic_DNA"/>
</dbReference>
<feature type="transmembrane region" description="Helical" evidence="1">
    <location>
        <begin position="114"/>
        <end position="131"/>
    </location>
</feature>
<gene>
    <name evidence="3" type="ORF">CNY62_01940</name>
</gene>
<protein>
    <recommendedName>
        <fullName evidence="2">VanZ-like domain-containing protein</fullName>
    </recommendedName>
</protein>
<evidence type="ECO:0000256" key="1">
    <source>
        <dbReference type="SAM" id="Phobius"/>
    </source>
</evidence>
<feature type="transmembrane region" description="Helical" evidence="1">
    <location>
        <begin position="68"/>
        <end position="90"/>
    </location>
</feature>
<dbReference type="InterPro" id="IPR006976">
    <property type="entry name" value="VanZ-like"/>
</dbReference>
<name>A0A1D2LGW1_BROTH</name>
<dbReference type="RefSeq" id="WP_069126580.1">
    <property type="nucleotide sequence ID" value="NZ_CP023483.1"/>
</dbReference>
<evidence type="ECO:0000313" key="4">
    <source>
        <dbReference type="Proteomes" id="UP000243591"/>
    </source>
</evidence>
<evidence type="ECO:0000259" key="2">
    <source>
        <dbReference type="Pfam" id="PF04892"/>
    </source>
</evidence>
<dbReference type="Proteomes" id="UP000243591">
    <property type="component" value="Chromosome"/>
</dbReference>
<proteinExistence type="predicted"/>
<dbReference type="Pfam" id="PF04892">
    <property type="entry name" value="VanZ"/>
    <property type="match status" value="1"/>
</dbReference>
<accession>A0A1D2LGW1</accession>
<dbReference type="AlphaFoldDB" id="A0A1D2LGW1"/>
<sequence length="192" mass="23051">MKVRALVLFLATFFCVHLMYDWWWRPRFQVYIGEENGWLDGPWLSFIIVLIISVFITLTLIQLKRRRFNLYFIYVSYSLYFVTMIFFLFFKSVGSYGYYIGITTLIDELKEGKIVEALFNILYFVPLGMLLTRLKRSIFFLVSLLGLFLIEISQYSLELGYFDTNDILLNFIGLYLGRFLWLQLNNEIELYR</sequence>
<evidence type="ECO:0000313" key="3">
    <source>
        <dbReference type="EMBL" id="ATF25245.1"/>
    </source>
</evidence>
<organism evidence="3 4">
    <name type="scientific">Brochothrix thermosphacta</name>
    <name type="common">Microbacterium thermosphactum</name>
    <dbReference type="NCBI Taxonomy" id="2756"/>
    <lineage>
        <taxon>Bacteria</taxon>
        <taxon>Bacillati</taxon>
        <taxon>Bacillota</taxon>
        <taxon>Bacilli</taxon>
        <taxon>Bacillales</taxon>
        <taxon>Listeriaceae</taxon>
        <taxon>Brochothrix</taxon>
    </lineage>
</organism>
<feature type="transmembrane region" description="Helical" evidence="1">
    <location>
        <begin position="138"/>
        <end position="155"/>
    </location>
</feature>
<keyword evidence="1" id="KW-0472">Membrane</keyword>
<feature type="transmembrane region" description="Helical" evidence="1">
    <location>
        <begin position="43"/>
        <end position="61"/>
    </location>
</feature>
<keyword evidence="1" id="KW-0812">Transmembrane</keyword>
<feature type="domain" description="VanZ-like" evidence="2">
    <location>
        <begin position="78"/>
        <end position="182"/>
    </location>
</feature>
<dbReference type="STRING" id="2756.BFR44_01645"/>